<evidence type="ECO:0000256" key="1">
    <source>
        <dbReference type="ARBA" id="ARBA00004377"/>
    </source>
</evidence>
<keyword evidence="4" id="KW-0488">Methylation</keyword>
<gene>
    <name evidence="14" type="ORF">EDC61_104126</name>
</gene>
<comment type="caution">
    <text evidence="14">The sequence shown here is derived from an EMBL/GenBank/DDBJ whole genome shotgun (WGS) entry which is preliminary data.</text>
</comment>
<dbReference type="NCBIfam" id="TIGR02532">
    <property type="entry name" value="IV_pilin_GFxxxE"/>
    <property type="match status" value="1"/>
</dbReference>
<evidence type="ECO:0000256" key="3">
    <source>
        <dbReference type="ARBA" id="ARBA00022475"/>
    </source>
</evidence>
<name>A0A4R3JWX9_9PROT</name>
<evidence type="ECO:0000256" key="8">
    <source>
        <dbReference type="ARBA" id="ARBA00023136"/>
    </source>
</evidence>
<dbReference type="AlphaFoldDB" id="A0A4R3JWX9"/>
<feature type="transmembrane region" description="Helical" evidence="12">
    <location>
        <begin position="7"/>
        <end position="28"/>
    </location>
</feature>
<evidence type="ECO:0000313" key="14">
    <source>
        <dbReference type="EMBL" id="TCS72710.1"/>
    </source>
</evidence>
<dbReference type="GO" id="GO:0015628">
    <property type="term" value="P:protein secretion by the type II secretion system"/>
    <property type="evidence" value="ECO:0007669"/>
    <property type="project" value="InterPro"/>
</dbReference>
<evidence type="ECO:0000256" key="6">
    <source>
        <dbReference type="ARBA" id="ARBA00022692"/>
    </source>
</evidence>
<reference evidence="14 15" key="1">
    <citation type="submission" date="2019-03" db="EMBL/GenBank/DDBJ databases">
        <title>Genomic Encyclopedia of Type Strains, Phase IV (KMG-IV): sequencing the most valuable type-strain genomes for metagenomic binning, comparative biology and taxonomic classification.</title>
        <authorList>
            <person name="Goeker M."/>
        </authorList>
    </citation>
    <scope>NUCLEOTIDE SEQUENCE [LARGE SCALE GENOMIC DNA]</scope>
    <source>
        <strain evidence="14 15">DSM 103923</strain>
    </source>
</reference>
<keyword evidence="8 12" id="KW-0472">Membrane</keyword>
<organism evidence="14 15">
    <name type="scientific">Sulfuritortus calidifontis</name>
    <dbReference type="NCBI Taxonomy" id="1914471"/>
    <lineage>
        <taxon>Bacteria</taxon>
        <taxon>Pseudomonadati</taxon>
        <taxon>Pseudomonadota</taxon>
        <taxon>Betaproteobacteria</taxon>
        <taxon>Nitrosomonadales</taxon>
        <taxon>Thiobacillaceae</taxon>
        <taxon>Sulfuritortus</taxon>
    </lineage>
</organism>
<dbReference type="Pfam" id="PF12019">
    <property type="entry name" value="GspH"/>
    <property type="match status" value="1"/>
</dbReference>
<evidence type="ECO:0000256" key="5">
    <source>
        <dbReference type="ARBA" id="ARBA00022519"/>
    </source>
</evidence>
<accession>A0A4R3JWX9</accession>
<feature type="region of interest" description="Disordered" evidence="11">
    <location>
        <begin position="168"/>
        <end position="190"/>
    </location>
</feature>
<keyword evidence="5" id="KW-0997">Cell inner membrane</keyword>
<dbReference type="Gene3D" id="3.55.40.10">
    <property type="entry name" value="minor pseudopilin epsh domain"/>
    <property type="match status" value="1"/>
</dbReference>
<dbReference type="Proteomes" id="UP000295135">
    <property type="component" value="Unassembled WGS sequence"/>
</dbReference>
<evidence type="ECO:0000256" key="12">
    <source>
        <dbReference type="SAM" id="Phobius"/>
    </source>
</evidence>
<sequence>MSKSIAGLTLIELMVVIAIAAILATVAVPNLQNLFINNRLVTLSNSFVASLNTARSEAIRRGASVSLKRNSATSGDWGSAGWTIFVDSDGDGTLDGGETTLKIENALPSPMTLYANNNFLNFIRFTPSGQSNNSGTFVICYDGLLQQGGEARSRAIVVNATGRVRVAQDSNGDGIPNKDDASNVTSCTNP</sequence>
<dbReference type="RefSeq" id="WP_165919119.1">
    <property type="nucleotide sequence ID" value="NZ_AP018721.1"/>
</dbReference>
<evidence type="ECO:0000256" key="10">
    <source>
        <dbReference type="ARBA" id="ARBA00030775"/>
    </source>
</evidence>
<dbReference type="InterPro" id="IPR012902">
    <property type="entry name" value="N_methyl_site"/>
</dbReference>
<comment type="subcellular location">
    <subcellularLocation>
        <location evidence="1">Cell inner membrane</location>
        <topology evidence="1">Single-pass membrane protein</topology>
    </subcellularLocation>
</comment>
<proteinExistence type="inferred from homology"/>
<feature type="domain" description="General secretion pathway GspH" evidence="13">
    <location>
        <begin position="45"/>
        <end position="162"/>
    </location>
</feature>
<dbReference type="SUPFAM" id="SSF54523">
    <property type="entry name" value="Pili subunits"/>
    <property type="match status" value="1"/>
</dbReference>
<evidence type="ECO:0000256" key="9">
    <source>
        <dbReference type="ARBA" id="ARBA00025772"/>
    </source>
</evidence>
<dbReference type="InterPro" id="IPR045584">
    <property type="entry name" value="Pilin-like"/>
</dbReference>
<keyword evidence="3" id="KW-1003">Cell membrane</keyword>
<keyword evidence="15" id="KW-1185">Reference proteome</keyword>
<evidence type="ECO:0000259" key="13">
    <source>
        <dbReference type="Pfam" id="PF12019"/>
    </source>
</evidence>
<dbReference type="GO" id="GO:0015627">
    <property type="term" value="C:type II protein secretion system complex"/>
    <property type="evidence" value="ECO:0007669"/>
    <property type="project" value="InterPro"/>
</dbReference>
<keyword evidence="7 12" id="KW-1133">Transmembrane helix</keyword>
<evidence type="ECO:0000313" key="15">
    <source>
        <dbReference type="Proteomes" id="UP000295135"/>
    </source>
</evidence>
<evidence type="ECO:0000256" key="7">
    <source>
        <dbReference type="ARBA" id="ARBA00022989"/>
    </source>
</evidence>
<evidence type="ECO:0000256" key="4">
    <source>
        <dbReference type="ARBA" id="ARBA00022481"/>
    </source>
</evidence>
<evidence type="ECO:0000256" key="11">
    <source>
        <dbReference type="SAM" id="MobiDB-lite"/>
    </source>
</evidence>
<dbReference type="GO" id="GO:0005886">
    <property type="term" value="C:plasma membrane"/>
    <property type="evidence" value="ECO:0007669"/>
    <property type="project" value="UniProtKB-SubCell"/>
</dbReference>
<protein>
    <recommendedName>
        <fullName evidence="2">Type II secretion system protein H</fullName>
    </recommendedName>
    <alternativeName>
        <fullName evidence="10">General secretion pathway protein H</fullName>
    </alternativeName>
</protein>
<comment type="similarity">
    <text evidence="9">Belongs to the GSP H family.</text>
</comment>
<dbReference type="EMBL" id="SLZY01000004">
    <property type="protein sequence ID" value="TCS72710.1"/>
    <property type="molecule type" value="Genomic_DNA"/>
</dbReference>
<dbReference type="InterPro" id="IPR022346">
    <property type="entry name" value="T2SS_GspH"/>
</dbReference>
<dbReference type="Pfam" id="PF07963">
    <property type="entry name" value="N_methyl"/>
    <property type="match status" value="1"/>
</dbReference>
<keyword evidence="6 12" id="KW-0812">Transmembrane</keyword>
<dbReference type="PROSITE" id="PS00409">
    <property type="entry name" value="PROKAR_NTER_METHYL"/>
    <property type="match status" value="1"/>
</dbReference>
<evidence type="ECO:0000256" key="2">
    <source>
        <dbReference type="ARBA" id="ARBA00021549"/>
    </source>
</evidence>